<dbReference type="InterPro" id="IPR036761">
    <property type="entry name" value="TTHA0802/YceI-like_sf"/>
</dbReference>
<protein>
    <submittedName>
        <fullName evidence="2">YceI family protein</fullName>
    </submittedName>
</protein>
<dbReference type="PANTHER" id="PTHR34406">
    <property type="entry name" value="PROTEIN YCEI"/>
    <property type="match status" value="1"/>
</dbReference>
<sequence length="228" mass="25084">METVRRSVILLMSIAALMLVSCERAPKGDEAKIAEKEEAVVPTGQAFVVDTARSYVKFTGHGVGKNHPGTFKLNYGAVAVDKDSLSGGTFVINIKSMQMEQKGADITTKLKPHLLSGDFFDAEKFGTAAFEITNVVPYKPKDAERSLVEGANFYISGNLTLKGVTKNVSFPAHVDLDGHSLKAKSNFDIDRRQWQMNYGNDKTLGDKFISETVNIELYLEARREEGNT</sequence>
<evidence type="ECO:0000313" key="2">
    <source>
        <dbReference type="EMBL" id="MBT1697915.1"/>
    </source>
</evidence>
<reference evidence="2 3" key="1">
    <citation type="submission" date="2021-05" db="EMBL/GenBank/DDBJ databases">
        <title>A Polyphasic approach of four new species of the genus Ohtaekwangia: Ohtaekwangia histidinii sp. nov., Ohtaekwangia cretensis sp. nov., Ohtaekwangia indiensis sp. nov., Ohtaekwangia reichenbachii sp. nov. from diverse environment.</title>
        <authorList>
            <person name="Octaviana S."/>
        </authorList>
    </citation>
    <scope>NUCLEOTIDE SEQUENCE [LARGE SCALE GENOMIC DNA]</scope>
    <source>
        <strain evidence="2 3">PWU4</strain>
    </source>
</reference>
<dbReference type="Pfam" id="PF04264">
    <property type="entry name" value="YceI"/>
    <property type="match status" value="1"/>
</dbReference>
<dbReference type="Proteomes" id="UP001319200">
    <property type="component" value="Unassembled WGS sequence"/>
</dbReference>
<organism evidence="2 3">
    <name type="scientific">Chryseosolibacter histidini</name>
    <dbReference type="NCBI Taxonomy" id="2782349"/>
    <lineage>
        <taxon>Bacteria</taxon>
        <taxon>Pseudomonadati</taxon>
        <taxon>Bacteroidota</taxon>
        <taxon>Cytophagia</taxon>
        <taxon>Cytophagales</taxon>
        <taxon>Chryseotaleaceae</taxon>
        <taxon>Chryseosolibacter</taxon>
    </lineage>
</organism>
<dbReference type="Gene3D" id="2.40.128.110">
    <property type="entry name" value="Lipid/polyisoprenoid-binding, YceI-like"/>
    <property type="match status" value="1"/>
</dbReference>
<evidence type="ECO:0000259" key="1">
    <source>
        <dbReference type="SMART" id="SM00867"/>
    </source>
</evidence>
<evidence type="ECO:0000313" key="3">
    <source>
        <dbReference type="Proteomes" id="UP001319200"/>
    </source>
</evidence>
<dbReference type="PANTHER" id="PTHR34406:SF1">
    <property type="entry name" value="PROTEIN YCEI"/>
    <property type="match status" value="1"/>
</dbReference>
<dbReference type="SMART" id="SM00867">
    <property type="entry name" value="YceI"/>
    <property type="match status" value="1"/>
</dbReference>
<accession>A0AAP2GPF8</accession>
<dbReference type="SUPFAM" id="SSF101874">
    <property type="entry name" value="YceI-like"/>
    <property type="match status" value="1"/>
</dbReference>
<dbReference type="EMBL" id="JAHESF010000012">
    <property type="protein sequence ID" value="MBT1697915.1"/>
    <property type="molecule type" value="Genomic_DNA"/>
</dbReference>
<keyword evidence="3" id="KW-1185">Reference proteome</keyword>
<dbReference type="AlphaFoldDB" id="A0AAP2GPF8"/>
<feature type="domain" description="Lipid/polyisoprenoid-binding YceI-like" evidence="1">
    <location>
        <begin position="46"/>
        <end position="222"/>
    </location>
</feature>
<comment type="caution">
    <text evidence="2">The sequence shown here is derived from an EMBL/GenBank/DDBJ whole genome shotgun (WGS) entry which is preliminary data.</text>
</comment>
<proteinExistence type="predicted"/>
<gene>
    <name evidence="2" type="ORF">KK083_13565</name>
</gene>
<dbReference type="PROSITE" id="PS51257">
    <property type="entry name" value="PROKAR_LIPOPROTEIN"/>
    <property type="match status" value="1"/>
</dbReference>
<name>A0AAP2GPF8_9BACT</name>
<dbReference type="InterPro" id="IPR007372">
    <property type="entry name" value="Lipid/polyisoprenoid-bd_YceI"/>
</dbReference>